<dbReference type="PANTHER" id="PTHR40265:SF1">
    <property type="entry name" value="GLYOXALASE-LIKE DOMAIN-CONTAINING PROTEIN"/>
    <property type="match status" value="1"/>
</dbReference>
<feature type="domain" description="Glyoxalase-like" evidence="1">
    <location>
        <begin position="6"/>
        <end position="199"/>
    </location>
</feature>
<dbReference type="Gene3D" id="3.10.180.10">
    <property type="entry name" value="2,3-Dihydroxybiphenyl 1,2-Dioxygenase, domain 1"/>
    <property type="match status" value="1"/>
</dbReference>
<evidence type="ECO:0000313" key="3">
    <source>
        <dbReference type="Proteomes" id="UP001139006"/>
    </source>
</evidence>
<dbReference type="EMBL" id="JAIULA010000006">
    <property type="protein sequence ID" value="MCP0886555.1"/>
    <property type="molecule type" value="Genomic_DNA"/>
</dbReference>
<organism evidence="2 3">
    <name type="scientific">Ligilactobacillus ubinensis</name>
    <dbReference type="NCBI Taxonomy" id="2876789"/>
    <lineage>
        <taxon>Bacteria</taxon>
        <taxon>Bacillati</taxon>
        <taxon>Bacillota</taxon>
        <taxon>Bacilli</taxon>
        <taxon>Lactobacillales</taxon>
        <taxon>Lactobacillaceae</taxon>
        <taxon>Ligilactobacillus</taxon>
    </lineage>
</organism>
<reference evidence="2 3" key="1">
    <citation type="journal article" date="2023" name="Int. J. Syst. Evol. Microbiol.">
        <title>Ligilactobacillus ubinensis sp. nov., a novel species isolated from the wild ferment of a durian fruit (Durio zibethinus).</title>
        <authorList>
            <person name="Heng Y.C."/>
            <person name="Menon N."/>
            <person name="Chen B."/>
            <person name="Loo B.Z.L."/>
            <person name="Wong G.W.J."/>
            <person name="Lim A.C.H."/>
            <person name="Silvaraju S."/>
            <person name="Kittelmann S."/>
        </authorList>
    </citation>
    <scope>NUCLEOTIDE SEQUENCE [LARGE SCALE GENOMIC DNA]</scope>
    <source>
        <strain evidence="2 3">WILCCON 0076</strain>
    </source>
</reference>
<dbReference type="RefSeq" id="WP_253359768.1">
    <property type="nucleotide sequence ID" value="NZ_JAIULA010000006.1"/>
</dbReference>
<evidence type="ECO:0000259" key="1">
    <source>
        <dbReference type="Pfam" id="PF13468"/>
    </source>
</evidence>
<protein>
    <submittedName>
        <fullName evidence="2">VOC family protein</fullName>
    </submittedName>
</protein>
<keyword evidence="3" id="KW-1185">Reference proteome</keyword>
<name>A0A9X2FJI9_9LACO</name>
<dbReference type="PANTHER" id="PTHR40265">
    <property type="entry name" value="BLL2707 PROTEIN"/>
    <property type="match status" value="1"/>
</dbReference>
<dbReference type="AlphaFoldDB" id="A0A9X2FJI9"/>
<dbReference type="Pfam" id="PF13468">
    <property type="entry name" value="Glyoxalase_3"/>
    <property type="match status" value="1"/>
</dbReference>
<gene>
    <name evidence="2" type="ORF">LB941_04290</name>
</gene>
<accession>A0A9X2FJI9</accession>
<dbReference type="InterPro" id="IPR025870">
    <property type="entry name" value="Glyoxalase-like_dom"/>
</dbReference>
<sequence length="256" mass="29391">MTILNWDHTMISTNNAAIVAEQLQQQGIIFKAGGVHEKWGTSNFLGYFGLNYIELITVADEKKASTITRTDGSAVYDAIQDFFAKKQRLNTIALRSSEIESTHSYLKKVGFPVSEIEEGKRVTPEGEVIKWKIFFINDVIETDFPYPFFIQWSGSDEQREKNLRENQVIIEQPAGKLLVKKAIFEIDDFAKIIPIWEKLLEQTATKKDENYEFTINDRKLVFVKGKNNHLRELSFAGANSELKGKQIKIDDIIFNF</sequence>
<dbReference type="InterPro" id="IPR029068">
    <property type="entry name" value="Glyas_Bleomycin-R_OHBP_Dase"/>
</dbReference>
<proteinExistence type="predicted"/>
<comment type="caution">
    <text evidence="2">The sequence shown here is derived from an EMBL/GenBank/DDBJ whole genome shotgun (WGS) entry which is preliminary data.</text>
</comment>
<dbReference type="Proteomes" id="UP001139006">
    <property type="component" value="Unassembled WGS sequence"/>
</dbReference>
<evidence type="ECO:0000313" key="2">
    <source>
        <dbReference type="EMBL" id="MCP0886555.1"/>
    </source>
</evidence>